<name>A0A549T2L8_METSR</name>
<evidence type="ECO:0000313" key="2">
    <source>
        <dbReference type="Proteomes" id="UP000316781"/>
    </source>
</evidence>
<sequence>MQFFRRHARIISAILLDEFGLLMLLLFGRRPLDRQAADELDGQKSGSADPTKTCAYDMRLGVMAPIPKAEQFMRDQATELIVEMPAKLSLTPKKSDLTRE</sequence>
<comment type="caution">
    <text evidence="1">The sequence shown here is derived from an EMBL/GenBank/DDBJ whole genome shotgun (WGS) entry which is preliminary data.</text>
</comment>
<evidence type="ECO:0000313" key="1">
    <source>
        <dbReference type="EMBL" id="TRL36101.1"/>
    </source>
</evidence>
<dbReference type="Proteomes" id="UP000316781">
    <property type="component" value="Unassembled WGS sequence"/>
</dbReference>
<accession>A0A549T2L8</accession>
<proteinExistence type="predicted"/>
<reference evidence="1 2" key="1">
    <citation type="submission" date="2019-07" db="EMBL/GenBank/DDBJ databases">
        <title>Ln-dependent methylotrophs.</title>
        <authorList>
            <person name="Tani A."/>
        </authorList>
    </citation>
    <scope>NUCLEOTIDE SEQUENCE [LARGE SCALE GENOMIC DNA]</scope>
    <source>
        <strain evidence="1 2">SM89A</strain>
    </source>
</reference>
<organism evidence="1 2">
    <name type="scientific">Methylosinus sporium</name>
    <dbReference type="NCBI Taxonomy" id="428"/>
    <lineage>
        <taxon>Bacteria</taxon>
        <taxon>Pseudomonadati</taxon>
        <taxon>Pseudomonadota</taxon>
        <taxon>Alphaproteobacteria</taxon>
        <taxon>Hyphomicrobiales</taxon>
        <taxon>Methylocystaceae</taxon>
        <taxon>Methylosinus</taxon>
    </lineage>
</organism>
<dbReference type="AlphaFoldDB" id="A0A549T2L8"/>
<gene>
    <name evidence="1" type="ORF">FM996_06165</name>
</gene>
<dbReference type="RefSeq" id="WP_142862283.1">
    <property type="nucleotide sequence ID" value="NZ_VJMF01000024.1"/>
</dbReference>
<protein>
    <submittedName>
        <fullName evidence="1">Uncharacterized protein</fullName>
    </submittedName>
</protein>
<dbReference type="EMBL" id="VJMF01000024">
    <property type="protein sequence ID" value="TRL36101.1"/>
    <property type="molecule type" value="Genomic_DNA"/>
</dbReference>